<keyword evidence="7" id="KW-0385">Hypusine</keyword>
<comment type="subcellular location">
    <subcellularLocation>
        <location evidence="1">Cytoplasm</location>
    </subcellularLocation>
</comment>
<dbReference type="InterPro" id="IPR001884">
    <property type="entry name" value="IF5A-like"/>
</dbReference>
<dbReference type="GO" id="GO:0005737">
    <property type="term" value="C:cytoplasm"/>
    <property type="evidence" value="ECO:0007669"/>
    <property type="project" value="UniProtKB-SubCell"/>
</dbReference>
<evidence type="ECO:0000256" key="1">
    <source>
        <dbReference type="ARBA" id="ARBA00004496"/>
    </source>
</evidence>
<evidence type="ECO:0000256" key="6">
    <source>
        <dbReference type="ARBA" id="ARBA00022917"/>
    </source>
</evidence>
<evidence type="ECO:0000256" key="8">
    <source>
        <dbReference type="ARBA" id="ARBA00067313"/>
    </source>
</evidence>
<feature type="region of interest" description="Disordered" evidence="9">
    <location>
        <begin position="247"/>
        <end position="286"/>
    </location>
</feature>
<dbReference type="GO" id="GO:0043022">
    <property type="term" value="F:ribosome binding"/>
    <property type="evidence" value="ECO:0007669"/>
    <property type="project" value="InterPro"/>
</dbReference>
<evidence type="ECO:0000256" key="5">
    <source>
        <dbReference type="ARBA" id="ARBA00022884"/>
    </source>
</evidence>
<name>A0A7R9LPE9_9ACAR</name>
<dbReference type="SMART" id="SM01376">
    <property type="entry name" value="eIF-5a"/>
    <property type="match status" value="1"/>
</dbReference>
<proteinExistence type="inferred from homology"/>
<keyword evidence="12" id="KW-1185">Reference proteome</keyword>
<evidence type="ECO:0000256" key="7">
    <source>
        <dbReference type="ARBA" id="ARBA00023071"/>
    </source>
</evidence>
<dbReference type="EMBL" id="CAJPVJ010001788">
    <property type="protein sequence ID" value="CAG2165291.1"/>
    <property type="molecule type" value="Genomic_DNA"/>
</dbReference>
<comment type="similarity">
    <text evidence="2">Belongs to the eIF-5A family.</text>
</comment>
<evidence type="ECO:0000259" key="10">
    <source>
        <dbReference type="SMART" id="SM01376"/>
    </source>
</evidence>
<dbReference type="PROSITE" id="PS00302">
    <property type="entry name" value="IF5A_HYPUSINE"/>
    <property type="match status" value="1"/>
</dbReference>
<accession>A0A7R9LPE9</accession>
<gene>
    <name evidence="11" type="ORF">ONB1V03_LOCUS4834</name>
</gene>
<dbReference type="GO" id="GO:0003746">
    <property type="term" value="F:translation elongation factor activity"/>
    <property type="evidence" value="ECO:0007669"/>
    <property type="project" value="UniProtKB-KW"/>
</dbReference>
<keyword evidence="6" id="KW-0648">Protein biosynthesis</keyword>
<dbReference type="Proteomes" id="UP000728032">
    <property type="component" value="Unassembled WGS sequence"/>
</dbReference>
<dbReference type="InterPro" id="IPR019769">
    <property type="entry name" value="Trans_elong_IF5A_hypusine_site"/>
</dbReference>
<dbReference type="SUPFAM" id="SSF50104">
    <property type="entry name" value="Translation proteins SH3-like domain"/>
    <property type="match status" value="1"/>
</dbReference>
<dbReference type="InterPro" id="IPR014722">
    <property type="entry name" value="Rib_uL2_dom2"/>
</dbReference>
<keyword evidence="5" id="KW-0694">RNA-binding</keyword>
<feature type="compositionally biased region" description="Low complexity" evidence="9">
    <location>
        <begin position="473"/>
        <end position="497"/>
    </location>
</feature>
<dbReference type="Pfam" id="PF21485">
    <property type="entry name" value="IF5A-like_N"/>
    <property type="match status" value="1"/>
</dbReference>
<reference evidence="11" key="1">
    <citation type="submission" date="2020-11" db="EMBL/GenBank/DDBJ databases">
        <authorList>
            <person name="Tran Van P."/>
        </authorList>
    </citation>
    <scope>NUCLEOTIDE SEQUENCE</scope>
</reference>
<evidence type="ECO:0000313" key="12">
    <source>
        <dbReference type="Proteomes" id="UP000728032"/>
    </source>
</evidence>
<evidence type="ECO:0000256" key="3">
    <source>
        <dbReference type="ARBA" id="ARBA00022490"/>
    </source>
</evidence>
<dbReference type="InterPro" id="IPR048670">
    <property type="entry name" value="IF5A-like_N"/>
</dbReference>
<dbReference type="PANTHER" id="PTHR11673">
    <property type="entry name" value="TRANSLATION INITIATION FACTOR 5A FAMILY MEMBER"/>
    <property type="match status" value="1"/>
</dbReference>
<evidence type="ECO:0000313" key="11">
    <source>
        <dbReference type="EMBL" id="CAD7644741.1"/>
    </source>
</evidence>
<keyword evidence="3" id="KW-0963">Cytoplasm</keyword>
<dbReference type="InterPro" id="IPR012340">
    <property type="entry name" value="NA-bd_OB-fold"/>
</dbReference>
<dbReference type="EMBL" id="OC916613">
    <property type="protein sequence ID" value="CAD7644741.1"/>
    <property type="molecule type" value="Genomic_DNA"/>
</dbReference>
<dbReference type="FunFam" id="2.30.30.30:FF:000007">
    <property type="entry name" value="Eukaryotic translation initiation factor 5A"/>
    <property type="match status" value="1"/>
</dbReference>
<protein>
    <recommendedName>
        <fullName evidence="8">Eukaryotic translation initiation factor 5A</fullName>
    </recommendedName>
</protein>
<dbReference type="FunFam" id="2.40.50.140:FF:000034">
    <property type="entry name" value="Eukaryotic translation initiation factor 5A"/>
    <property type="match status" value="1"/>
</dbReference>
<evidence type="ECO:0000256" key="4">
    <source>
        <dbReference type="ARBA" id="ARBA00022768"/>
    </source>
</evidence>
<evidence type="ECO:0000256" key="9">
    <source>
        <dbReference type="SAM" id="MobiDB-lite"/>
    </source>
</evidence>
<feature type="region of interest" description="Disordered" evidence="9">
    <location>
        <begin position="463"/>
        <end position="505"/>
    </location>
</feature>
<keyword evidence="4" id="KW-0251">Elongation factor</keyword>
<dbReference type="InterPro" id="IPR008991">
    <property type="entry name" value="Translation_prot_SH3-like_sf"/>
</dbReference>
<dbReference type="NCBIfam" id="TIGR00037">
    <property type="entry name" value="eIF_5A"/>
    <property type="match status" value="1"/>
</dbReference>
<dbReference type="CDD" id="cd04468">
    <property type="entry name" value="S1_eIF5A"/>
    <property type="match status" value="1"/>
</dbReference>
<dbReference type="AlphaFoldDB" id="A0A7R9LPE9"/>
<dbReference type="GO" id="GO:0003723">
    <property type="term" value="F:RNA binding"/>
    <property type="evidence" value="ECO:0007669"/>
    <property type="project" value="UniProtKB-KW"/>
</dbReference>
<feature type="compositionally biased region" description="Low complexity" evidence="9">
    <location>
        <begin position="259"/>
        <end position="286"/>
    </location>
</feature>
<dbReference type="Gene3D" id="2.30.30.30">
    <property type="match status" value="1"/>
</dbReference>
<dbReference type="SUPFAM" id="SSF50249">
    <property type="entry name" value="Nucleic acid-binding proteins"/>
    <property type="match status" value="1"/>
</dbReference>
<evidence type="ECO:0000256" key="2">
    <source>
        <dbReference type="ARBA" id="ARBA00006016"/>
    </source>
</evidence>
<dbReference type="Gene3D" id="2.40.50.140">
    <property type="entry name" value="Nucleic acid-binding proteins"/>
    <property type="match status" value="1"/>
</dbReference>
<dbReference type="GO" id="GO:0045901">
    <property type="term" value="P:positive regulation of translational elongation"/>
    <property type="evidence" value="ECO:0007669"/>
    <property type="project" value="InterPro"/>
</dbReference>
<dbReference type="GO" id="GO:0045905">
    <property type="term" value="P:positive regulation of translational termination"/>
    <property type="evidence" value="ECO:0007669"/>
    <property type="project" value="InterPro"/>
</dbReference>
<dbReference type="Pfam" id="PF01287">
    <property type="entry name" value="eIF-5a"/>
    <property type="match status" value="1"/>
</dbReference>
<sequence length="549" mass="60777">MEGDGDDEYHGGGGSGASATYPVQCSALRKNGFVMIKARPCKVVEMSTSKTGKHGHAKVHLVGIDIFTNKKYEDLCPSTHNIDVPNVSRIEYQLIDIQSDGYISLMNDKGDTRQDLKLPEGELGDKIQEEFDNQDENSIFVTVMSAVGEEAVITTGANELRDELIRKGEELDQKLTTIIATLKRLDHVKNLPLIQHWAKLMNDMDGLLYLLKQEHLPDKDVTQICIKLQGVIAQIEHDMQLYPVPTEKPTLPTIHTKATDPTVKPTTDTPVPTESPTGPTLPSTLPPTISTLSTVTQGTHGTTGQPIIPCDEIQSMMDKARDLKPQADAAVTKLNDHGRYTEANKLMKTSQRLQQIAKSVDTYWKDITDITATGANELRDELIRKGEELDQTLTTIIATLKRLDPVKNQPLIQHWAKLMNDMDGLLYLLKQEHLPDKDVTQLCTRLQSVIDQIEHDMQLYPVPTDKPTEPTIPTVSTDPTVKPTTDTPVPTEPSTGPTSPPTLPPTVTLFSTVTQVTQATTTSQPIMTCDEINSMMDKAKELVANYYKC</sequence>
<dbReference type="OrthoDB" id="9975114at2759"/>
<dbReference type="InterPro" id="IPR020189">
    <property type="entry name" value="IF5A_C"/>
</dbReference>
<organism evidence="11">
    <name type="scientific">Oppiella nova</name>
    <dbReference type="NCBI Taxonomy" id="334625"/>
    <lineage>
        <taxon>Eukaryota</taxon>
        <taxon>Metazoa</taxon>
        <taxon>Ecdysozoa</taxon>
        <taxon>Arthropoda</taxon>
        <taxon>Chelicerata</taxon>
        <taxon>Arachnida</taxon>
        <taxon>Acari</taxon>
        <taxon>Acariformes</taxon>
        <taxon>Sarcoptiformes</taxon>
        <taxon>Oribatida</taxon>
        <taxon>Brachypylina</taxon>
        <taxon>Oppioidea</taxon>
        <taxon>Oppiidae</taxon>
        <taxon>Oppiella</taxon>
    </lineage>
</organism>
<feature type="domain" description="Translation initiation factor 5A C-terminal" evidence="10">
    <location>
        <begin position="86"/>
        <end position="156"/>
    </location>
</feature>